<geneLocation type="chloroplast" evidence="5"/>
<dbReference type="EMBL" id="LT622867">
    <property type="protein sequence ID" value="SCW22120.1"/>
    <property type="molecule type" value="Genomic_DNA"/>
</dbReference>
<dbReference type="InterPro" id="IPR013785">
    <property type="entry name" value="Aldolase_TIM"/>
</dbReference>
<comment type="similarity">
    <text evidence="2">Belongs to the ycf23 family.</text>
</comment>
<dbReference type="GO" id="GO:0009536">
    <property type="term" value="C:plastid"/>
    <property type="evidence" value="ECO:0007669"/>
    <property type="project" value="UniProtKB-SubCell"/>
</dbReference>
<dbReference type="AlphaFoldDB" id="A0A1G4NTY2"/>
<dbReference type="Gene3D" id="3.20.20.70">
    <property type="entry name" value="Aldolase class I"/>
    <property type="match status" value="1"/>
</dbReference>
<gene>
    <name evidence="5" type="primary">ycf23</name>
    <name evidence="5" type="ORF">HV00480_67</name>
</gene>
<reference evidence="5" key="2">
    <citation type="submission" date="2016-10" db="EMBL/GenBank/DDBJ databases">
        <authorList>
            <person name="de Groot N.N."/>
        </authorList>
    </citation>
    <scope>NUCLEOTIDE SEQUENCE</scope>
    <source>
        <strain evidence="5">HV00480</strain>
    </source>
</reference>
<evidence type="ECO:0000313" key="5">
    <source>
        <dbReference type="EMBL" id="SCW22120.1"/>
    </source>
</evidence>
<dbReference type="Pfam" id="PF04481">
    <property type="entry name" value="DUF561"/>
    <property type="match status" value="1"/>
</dbReference>
<protein>
    <recommendedName>
        <fullName evidence="3">Uncharacterized protein ycf23</fullName>
    </recommendedName>
</protein>
<evidence type="ECO:0000256" key="2">
    <source>
        <dbReference type="ARBA" id="ARBA00009664"/>
    </source>
</evidence>
<dbReference type="PANTHER" id="PTHR36895">
    <property type="match status" value="1"/>
</dbReference>
<reference evidence="5" key="1">
    <citation type="submission" date="2016-10" db="EMBL/GenBank/DDBJ databases">
        <title>Chloroplast genomes as a tool to resolve red algal phylogenies: a case study in the Nemaliales.</title>
        <authorList>
            <person name="Costa J.F."/>
            <person name="Lin S.M."/>
            <person name="Macaya E.C."/>
            <person name="Fernandez-Garcia C."/>
            <person name="Verbruggen H."/>
        </authorList>
    </citation>
    <scope>NUCLEOTIDE SEQUENCE</scope>
    <source>
        <strain evidence="5">HV00480</strain>
    </source>
</reference>
<comment type="subcellular location">
    <subcellularLocation>
        <location evidence="1">Plastid</location>
    </subcellularLocation>
</comment>
<evidence type="ECO:0000256" key="4">
    <source>
        <dbReference type="ARBA" id="ARBA00022640"/>
    </source>
</evidence>
<dbReference type="PANTHER" id="PTHR36895:SF1">
    <property type="entry name" value="YCF23 PROTEIN"/>
    <property type="match status" value="1"/>
</dbReference>
<evidence type="ECO:0000256" key="3">
    <source>
        <dbReference type="ARBA" id="ARBA00021523"/>
    </source>
</evidence>
<dbReference type="RefSeq" id="YP_009313866.1">
    <property type="nucleotide sequence ID" value="NC_031659.1"/>
</dbReference>
<organism evidence="5">
    <name type="scientific">Hommersandiophycus borowitzkae</name>
    <dbReference type="NCBI Taxonomy" id="268573"/>
    <lineage>
        <taxon>Eukaryota</taxon>
        <taxon>Rhodophyta</taxon>
        <taxon>Florideophyceae</taxon>
        <taxon>Nemaliophycidae</taxon>
        <taxon>Nemaliales</taxon>
        <taxon>Liagoraceae</taxon>
        <taxon>Hommersandiophycus</taxon>
    </lineage>
</organism>
<proteinExistence type="inferred from homology"/>
<dbReference type="GeneID" id="29999005"/>
<accession>A0A1G4NTY2</accession>
<sequence length="269" mass="29479">MVLHDIINEACDNRNLLKVIIGIDNFNLLKSIPTIKAAEIGEASYVDIAANIDFVVTLKSLLTIPVCVSSICIRELEACYLAGADILEIGNFDVFYRKNIYLTPRQIFNMSRELKLRLPHVPLCVTIPHNLNFHNQLVLGRNLQDIGVDMVQTEGVSSKLIDVSNVSQALKYASATLCSTSVLSNMLKIPVMSSSGITPLTAPIAISCGASGIGMGSFFNTNQSALDLSKEVSEIMYSLKKKTDPSIHCLHNYELAKDSRSILSDLYVL</sequence>
<dbReference type="InterPro" id="IPR007570">
    <property type="entry name" value="Uncharacterised_Ycf23"/>
</dbReference>
<dbReference type="SUPFAM" id="SSF51395">
    <property type="entry name" value="FMN-linked oxidoreductases"/>
    <property type="match status" value="1"/>
</dbReference>
<keyword evidence="5" id="KW-0150">Chloroplast</keyword>
<evidence type="ECO:0000256" key="1">
    <source>
        <dbReference type="ARBA" id="ARBA00004474"/>
    </source>
</evidence>
<keyword evidence="4 5" id="KW-0934">Plastid</keyword>
<name>A0A1G4NTY2_9FLOR</name>